<proteinExistence type="predicted"/>
<comment type="caution">
    <text evidence="2">The sequence shown here is derived from an EMBL/GenBank/DDBJ whole genome shotgun (WGS) entry which is preliminary data.</text>
</comment>
<evidence type="ECO:0000313" key="2">
    <source>
        <dbReference type="EMBL" id="MEJ2863103.1"/>
    </source>
</evidence>
<protein>
    <submittedName>
        <fullName evidence="2">Uncharacterized protein</fullName>
    </submittedName>
</protein>
<name>A0ABU8M703_9PSEU</name>
<accession>A0ABU8M703</accession>
<gene>
    <name evidence="2" type="ORF">WCD58_18180</name>
</gene>
<sequence length="64" mass="7260">MEIMVMEADDPGRALQMIATSEEPFDVEFREYLRDTLDLDLSQPPTDAPPEQVLDWTAPARSHA</sequence>
<dbReference type="EMBL" id="JBBEGM010000007">
    <property type="protein sequence ID" value="MEJ2863103.1"/>
    <property type="molecule type" value="Genomic_DNA"/>
</dbReference>
<dbReference type="Proteomes" id="UP001369736">
    <property type="component" value="Unassembled WGS sequence"/>
</dbReference>
<evidence type="ECO:0000313" key="3">
    <source>
        <dbReference type="Proteomes" id="UP001369736"/>
    </source>
</evidence>
<keyword evidence="3" id="KW-1185">Reference proteome</keyword>
<reference evidence="2 3" key="1">
    <citation type="submission" date="2024-03" db="EMBL/GenBank/DDBJ databases">
        <title>Actinomycetospora sp. OC33-EN07, a novel actinomycete isolated from wild orchid (Aerides multiflora).</title>
        <authorList>
            <person name="Suriyachadkun C."/>
        </authorList>
    </citation>
    <scope>NUCLEOTIDE SEQUENCE [LARGE SCALE GENOMIC DNA]</scope>
    <source>
        <strain evidence="2 3">OC33-EN07</strain>
    </source>
</reference>
<feature type="region of interest" description="Disordered" evidence="1">
    <location>
        <begin position="40"/>
        <end position="64"/>
    </location>
</feature>
<evidence type="ECO:0000256" key="1">
    <source>
        <dbReference type="SAM" id="MobiDB-lite"/>
    </source>
</evidence>
<dbReference type="RefSeq" id="WP_337704463.1">
    <property type="nucleotide sequence ID" value="NZ_JBBEGM010000007.1"/>
</dbReference>
<organism evidence="2 3">
    <name type="scientific">Actinomycetospora flava</name>
    <dbReference type="NCBI Taxonomy" id="3129232"/>
    <lineage>
        <taxon>Bacteria</taxon>
        <taxon>Bacillati</taxon>
        <taxon>Actinomycetota</taxon>
        <taxon>Actinomycetes</taxon>
        <taxon>Pseudonocardiales</taxon>
        <taxon>Pseudonocardiaceae</taxon>
        <taxon>Actinomycetospora</taxon>
    </lineage>
</organism>